<reference evidence="2 3" key="1">
    <citation type="submission" date="2014-04" db="EMBL/GenBank/DDBJ databases">
        <authorList>
            <consortium name="DOE Joint Genome Institute"/>
            <person name="Kuo A."/>
            <person name="Kohler A."/>
            <person name="Costa M.D."/>
            <person name="Nagy L.G."/>
            <person name="Floudas D."/>
            <person name="Copeland A."/>
            <person name="Barry K.W."/>
            <person name="Cichocki N."/>
            <person name="Veneault-Fourrey C."/>
            <person name="LaButti K."/>
            <person name="Lindquist E.A."/>
            <person name="Lipzen A."/>
            <person name="Lundell T."/>
            <person name="Morin E."/>
            <person name="Murat C."/>
            <person name="Sun H."/>
            <person name="Tunlid A."/>
            <person name="Henrissat B."/>
            <person name="Grigoriev I.V."/>
            <person name="Hibbett D.S."/>
            <person name="Martin F."/>
            <person name="Nordberg H.P."/>
            <person name="Cantor M.N."/>
            <person name="Hua S.X."/>
        </authorList>
    </citation>
    <scope>NUCLEOTIDE SEQUENCE [LARGE SCALE GENOMIC DNA]</scope>
    <source>
        <strain evidence="2 3">441</strain>
    </source>
</reference>
<gene>
    <name evidence="2" type="ORF">PISMIDRAFT_106418</name>
</gene>
<reference evidence="3" key="2">
    <citation type="submission" date="2015-01" db="EMBL/GenBank/DDBJ databases">
        <title>Evolutionary Origins and Diversification of the Mycorrhizal Mutualists.</title>
        <authorList>
            <consortium name="DOE Joint Genome Institute"/>
            <consortium name="Mycorrhizal Genomics Consortium"/>
            <person name="Kohler A."/>
            <person name="Kuo A."/>
            <person name="Nagy L.G."/>
            <person name="Floudas D."/>
            <person name="Copeland A."/>
            <person name="Barry K.W."/>
            <person name="Cichocki N."/>
            <person name="Veneault-Fourrey C."/>
            <person name="LaButti K."/>
            <person name="Lindquist E.A."/>
            <person name="Lipzen A."/>
            <person name="Lundell T."/>
            <person name="Morin E."/>
            <person name="Murat C."/>
            <person name="Riley R."/>
            <person name="Ohm R."/>
            <person name="Sun H."/>
            <person name="Tunlid A."/>
            <person name="Henrissat B."/>
            <person name="Grigoriev I.V."/>
            <person name="Hibbett D.S."/>
            <person name="Martin F."/>
        </authorList>
    </citation>
    <scope>NUCLEOTIDE SEQUENCE [LARGE SCALE GENOMIC DNA]</scope>
    <source>
        <strain evidence="3">441</strain>
    </source>
</reference>
<organism evidence="2 3">
    <name type="scientific">Pisolithus microcarpus 441</name>
    <dbReference type="NCBI Taxonomy" id="765257"/>
    <lineage>
        <taxon>Eukaryota</taxon>
        <taxon>Fungi</taxon>
        <taxon>Dikarya</taxon>
        <taxon>Basidiomycota</taxon>
        <taxon>Agaricomycotina</taxon>
        <taxon>Agaricomycetes</taxon>
        <taxon>Agaricomycetidae</taxon>
        <taxon>Boletales</taxon>
        <taxon>Sclerodermatineae</taxon>
        <taxon>Pisolithaceae</taxon>
        <taxon>Pisolithus</taxon>
    </lineage>
</organism>
<name>A0A0C9ZCF3_9AGAM</name>
<feature type="region of interest" description="Disordered" evidence="1">
    <location>
        <begin position="1"/>
        <end position="153"/>
    </location>
</feature>
<evidence type="ECO:0000313" key="3">
    <source>
        <dbReference type="Proteomes" id="UP000054018"/>
    </source>
</evidence>
<feature type="compositionally biased region" description="Low complexity" evidence="1">
    <location>
        <begin position="1"/>
        <end position="15"/>
    </location>
</feature>
<dbReference type="OrthoDB" id="2687798at2759"/>
<protein>
    <submittedName>
        <fullName evidence="2">Uncharacterized protein</fullName>
    </submittedName>
</protein>
<feature type="compositionally biased region" description="Polar residues" evidence="1">
    <location>
        <begin position="55"/>
        <end position="87"/>
    </location>
</feature>
<accession>A0A0C9ZCF3</accession>
<feature type="compositionally biased region" description="Basic and acidic residues" evidence="1">
    <location>
        <begin position="120"/>
        <end position="132"/>
    </location>
</feature>
<dbReference type="HOGENOM" id="CLU_1714037_0_0_1"/>
<sequence length="153" mass="16756">MSSHIYPSSTSSTASDRLAPDTELSPHPNTEDYLKDDVDTSPPSSSVYAVDPSCENVQSAQDAPTSGQWSQASAHSGEWSQTHQYENVSRDEPYDVPSPSKETWSLKNGSNGRERKLRYGGRETWAKEKGKEVSPPSEGPTGTEKGGRKPERK</sequence>
<dbReference type="AlphaFoldDB" id="A0A0C9ZCF3"/>
<feature type="compositionally biased region" description="Basic and acidic residues" evidence="1">
    <location>
        <begin position="29"/>
        <end position="38"/>
    </location>
</feature>
<evidence type="ECO:0000256" key="1">
    <source>
        <dbReference type="SAM" id="MobiDB-lite"/>
    </source>
</evidence>
<proteinExistence type="predicted"/>
<feature type="compositionally biased region" description="Polar residues" evidence="1">
    <location>
        <begin position="100"/>
        <end position="111"/>
    </location>
</feature>
<dbReference type="EMBL" id="KN833772">
    <property type="protein sequence ID" value="KIK20097.1"/>
    <property type="molecule type" value="Genomic_DNA"/>
</dbReference>
<dbReference type="Proteomes" id="UP000054018">
    <property type="component" value="Unassembled WGS sequence"/>
</dbReference>
<keyword evidence="3" id="KW-1185">Reference proteome</keyword>
<evidence type="ECO:0000313" key="2">
    <source>
        <dbReference type="EMBL" id="KIK20097.1"/>
    </source>
</evidence>